<evidence type="ECO:0000259" key="8">
    <source>
        <dbReference type="PROSITE" id="PS50109"/>
    </source>
</evidence>
<dbReference type="Gene3D" id="3.40.50.2300">
    <property type="match status" value="1"/>
</dbReference>
<dbReference type="PROSITE" id="PS50110">
    <property type="entry name" value="RESPONSE_REGULATORY"/>
    <property type="match status" value="1"/>
</dbReference>
<dbReference type="CDD" id="cd16922">
    <property type="entry name" value="HATPase_EvgS-ArcB-TorS-like"/>
    <property type="match status" value="1"/>
</dbReference>
<gene>
    <name evidence="10" type="primary">rcsC_17</name>
    <name evidence="10" type="ORF">MPEAHAMD_2493</name>
</gene>
<dbReference type="Pfam" id="PF02518">
    <property type="entry name" value="HATPase_c"/>
    <property type="match status" value="1"/>
</dbReference>
<evidence type="ECO:0000259" key="9">
    <source>
        <dbReference type="PROSITE" id="PS50110"/>
    </source>
</evidence>
<dbReference type="GO" id="GO:0000155">
    <property type="term" value="F:phosphorelay sensor kinase activity"/>
    <property type="evidence" value="ECO:0007669"/>
    <property type="project" value="InterPro"/>
</dbReference>
<feature type="transmembrane region" description="Helical" evidence="7">
    <location>
        <begin position="217"/>
        <end position="237"/>
    </location>
</feature>
<dbReference type="EMBL" id="BPQJ01000010">
    <property type="protein sequence ID" value="GJD62340.1"/>
    <property type="molecule type" value="Genomic_DNA"/>
</dbReference>
<feature type="transmembrane region" description="Helical" evidence="7">
    <location>
        <begin position="43"/>
        <end position="66"/>
    </location>
</feature>
<dbReference type="Proteomes" id="UP001055286">
    <property type="component" value="Unassembled WGS sequence"/>
</dbReference>
<evidence type="ECO:0000256" key="6">
    <source>
        <dbReference type="PROSITE-ProRule" id="PRU00169"/>
    </source>
</evidence>
<dbReference type="EC" id="2.7.13.3" evidence="2"/>
<dbReference type="Pfam" id="PF00512">
    <property type="entry name" value="HisKA"/>
    <property type="match status" value="1"/>
</dbReference>
<dbReference type="SUPFAM" id="SSF52172">
    <property type="entry name" value="CheY-like"/>
    <property type="match status" value="1"/>
</dbReference>
<dbReference type="SMART" id="SM00387">
    <property type="entry name" value="HATPase_c"/>
    <property type="match status" value="1"/>
</dbReference>
<feature type="domain" description="Response regulatory" evidence="9">
    <location>
        <begin position="919"/>
        <end position="1034"/>
    </location>
</feature>
<feature type="transmembrane region" description="Helical" evidence="7">
    <location>
        <begin position="427"/>
        <end position="450"/>
    </location>
</feature>
<dbReference type="InterPro" id="IPR004358">
    <property type="entry name" value="Sig_transdc_His_kin-like_C"/>
</dbReference>
<feature type="transmembrane region" description="Helical" evidence="7">
    <location>
        <begin position="386"/>
        <end position="406"/>
    </location>
</feature>
<dbReference type="RefSeq" id="WP_238190987.1">
    <property type="nucleotide sequence ID" value="NZ_BPQJ01000010.1"/>
</dbReference>
<feature type="domain" description="Histidine kinase" evidence="8">
    <location>
        <begin position="679"/>
        <end position="896"/>
    </location>
</feature>
<dbReference type="PROSITE" id="PS50109">
    <property type="entry name" value="HIS_KIN"/>
    <property type="match status" value="1"/>
</dbReference>
<keyword evidence="5 10" id="KW-0418">Kinase</keyword>
<evidence type="ECO:0000256" key="4">
    <source>
        <dbReference type="ARBA" id="ARBA00022679"/>
    </source>
</evidence>
<keyword evidence="7" id="KW-0472">Membrane</keyword>
<dbReference type="InterPro" id="IPR003661">
    <property type="entry name" value="HisK_dim/P_dom"/>
</dbReference>
<dbReference type="SUPFAM" id="SSF55874">
    <property type="entry name" value="ATPase domain of HSP90 chaperone/DNA topoisomerase II/histidine kinase"/>
    <property type="match status" value="1"/>
</dbReference>
<dbReference type="Gene3D" id="1.10.287.130">
    <property type="match status" value="1"/>
</dbReference>
<evidence type="ECO:0000256" key="1">
    <source>
        <dbReference type="ARBA" id="ARBA00000085"/>
    </source>
</evidence>
<dbReference type="Gene3D" id="3.30.565.10">
    <property type="entry name" value="Histidine kinase-like ATPase, C-terminal domain"/>
    <property type="match status" value="1"/>
</dbReference>
<dbReference type="InterPro" id="IPR036097">
    <property type="entry name" value="HisK_dim/P_sf"/>
</dbReference>
<feature type="transmembrane region" description="Helical" evidence="7">
    <location>
        <begin position="258"/>
        <end position="287"/>
    </location>
</feature>
<dbReference type="PANTHER" id="PTHR43047">
    <property type="entry name" value="TWO-COMPONENT HISTIDINE PROTEIN KINASE"/>
    <property type="match status" value="1"/>
</dbReference>
<feature type="transmembrane region" description="Helical" evidence="7">
    <location>
        <begin position="107"/>
        <end position="130"/>
    </location>
</feature>
<feature type="transmembrane region" description="Helical" evidence="7">
    <location>
        <begin position="181"/>
        <end position="197"/>
    </location>
</feature>
<dbReference type="SMART" id="SM00388">
    <property type="entry name" value="HisKA"/>
    <property type="match status" value="1"/>
</dbReference>
<evidence type="ECO:0000313" key="10">
    <source>
        <dbReference type="EMBL" id="GJD62340.1"/>
    </source>
</evidence>
<dbReference type="PRINTS" id="PR00344">
    <property type="entry name" value="BCTRLSENSOR"/>
</dbReference>
<feature type="transmembrane region" description="Helical" evidence="7">
    <location>
        <begin position="569"/>
        <end position="589"/>
    </location>
</feature>
<dbReference type="Pfam" id="PF00072">
    <property type="entry name" value="Response_reg"/>
    <property type="match status" value="1"/>
</dbReference>
<protein>
    <recommendedName>
        <fullName evidence="2">histidine kinase</fullName>
        <ecNumber evidence="2">2.7.13.3</ecNumber>
    </recommendedName>
</protein>
<evidence type="ECO:0000256" key="2">
    <source>
        <dbReference type="ARBA" id="ARBA00012438"/>
    </source>
</evidence>
<sequence>MPGRQRIIPVRREYNQWVANETLEDFALRFTAKRARRWSGWRVAQTALGSVAFLALEAIGGTLILSSGFTNTLWAVLTVGLVIFLTGVPVSAYAARHGLDVDLLTRGAGFGYIGSTITSLIYASFTYLFFAIEAAILALALELGFGLPLAVGYLVSALAVIPLVTYGIALISRFQLVTQPVWLALNLLPIACIAAYADAPLDAWIAHAGLSGERGRGFDLLLYGSACGILFALIAQIGEQVDFLRFVPPPEPGRRWRWWSAVLGAGAGWIVPGVLKILLGSFLAVLALSHGVPPERASEPTQMYAVAFGYVVSASGAAVALTTLFVVLSQLKINVTNAYAGSIAWSNFFSRLTHSHPGRVVWLVFNVAIALLLMELGVYKTLERTLGVYALVAAAWIGALVADLAVNKPLGLSPPGIEFKRAHLYDVNPVGTGAMALACLVAGLAHAGLFGEVPQAFAAFVALATAFAAAPLIAWATGGRYYLARRPRRHWRHRAEITCGVCEHGFEHEDMAHCPAYGVPICSLCCSLDARCGDLCKPHARLGSQAKRVAGRLLPARAASLVDSRLGRYAGVMLALCCTAGLILGAIYAEAAHRPPEHRAVLAQALQAVFFIMAVIFGVVAWLFVLAQESRRVAQEESARQTALHRAEIAAHKVTDAKLQKAKEAAEAANLAKSRYVTGLSHELRTPLNAVLGYAQLLEADPAIPPQRQAGLRVIRRSAEHLSGLIDGLLDISRMEAGRLQLHRDEVRLPEFLDQIVDMCRPQAEAAGLAFRFDRPRSLPALVATDEKRLRQILLNLISNAIKFTARGEVGLTLTYRSQIAEFAVTDTGTGIPEADRQRIFEPFVRGSLPAAAATPGTGLGLTIAHLLAQVMGGEIAVASELGRGSTFRLRLMLSSLGEPVRTAPVEAPVTGYAGRRRTIFVVDDDPAHRELMREILSPLGFTLLSAADGPTCLDLAAECRPDLFLLDIAMPGMTGWELARGLRAAGHGPARIAMMSANAHEISPVRGEDAPHDAMIAKPFDLRDLLARIQALLGLEWTSVAPPAAGPKPRRARPDEVAELLRLGRIGHVRGIEAKLAEIEAETPEPFLAELRGLVQAYDLPRYMAVLESAVLESAMPEPAALEPATLAAASEGRRGDA</sequence>
<keyword evidence="7" id="KW-0812">Transmembrane</keyword>
<evidence type="ECO:0000313" key="11">
    <source>
        <dbReference type="Proteomes" id="UP001055286"/>
    </source>
</evidence>
<dbReference type="Gene3D" id="1.10.4160.10">
    <property type="entry name" value="Hydantoin permease"/>
    <property type="match status" value="1"/>
</dbReference>
<feature type="transmembrane region" description="Helical" evidence="7">
    <location>
        <begin position="601"/>
        <end position="625"/>
    </location>
</feature>
<feature type="transmembrane region" description="Helical" evidence="7">
    <location>
        <begin position="307"/>
        <end position="328"/>
    </location>
</feature>
<feature type="transmembrane region" description="Helical" evidence="7">
    <location>
        <begin position="456"/>
        <end position="483"/>
    </location>
</feature>
<dbReference type="InterPro" id="IPR003594">
    <property type="entry name" value="HATPase_dom"/>
</dbReference>
<name>A0AA37HBT8_9HYPH</name>
<evidence type="ECO:0000256" key="7">
    <source>
        <dbReference type="SAM" id="Phobius"/>
    </source>
</evidence>
<feature type="transmembrane region" description="Helical" evidence="7">
    <location>
        <begin position="360"/>
        <end position="380"/>
    </location>
</feature>
<organism evidence="10 11">
    <name type="scientific">Methylobacterium frigidaeris</name>
    <dbReference type="NCBI Taxonomy" id="2038277"/>
    <lineage>
        <taxon>Bacteria</taxon>
        <taxon>Pseudomonadati</taxon>
        <taxon>Pseudomonadota</taxon>
        <taxon>Alphaproteobacteria</taxon>
        <taxon>Hyphomicrobiales</taxon>
        <taxon>Methylobacteriaceae</taxon>
        <taxon>Methylobacterium</taxon>
    </lineage>
</organism>
<dbReference type="AlphaFoldDB" id="A0AA37HBT8"/>
<reference evidence="10" key="2">
    <citation type="submission" date="2021-08" db="EMBL/GenBank/DDBJ databases">
        <authorList>
            <person name="Tani A."/>
            <person name="Ola A."/>
            <person name="Ogura Y."/>
            <person name="Katsura K."/>
            <person name="Hayashi T."/>
        </authorList>
    </citation>
    <scope>NUCLEOTIDE SEQUENCE</scope>
    <source>
        <strain evidence="10">JCM 32048</strain>
    </source>
</reference>
<comment type="caution">
    <text evidence="10">The sequence shown here is derived from an EMBL/GenBank/DDBJ whole genome shotgun (WGS) entry which is preliminary data.</text>
</comment>
<dbReference type="SMART" id="SM00448">
    <property type="entry name" value="REC"/>
    <property type="match status" value="1"/>
</dbReference>
<feature type="transmembrane region" description="Helical" evidence="7">
    <location>
        <begin position="150"/>
        <end position="169"/>
    </location>
</feature>
<accession>A0AA37HBT8</accession>
<evidence type="ECO:0000256" key="3">
    <source>
        <dbReference type="ARBA" id="ARBA00022553"/>
    </source>
</evidence>
<dbReference type="InterPro" id="IPR011006">
    <property type="entry name" value="CheY-like_superfamily"/>
</dbReference>
<keyword evidence="4" id="KW-0808">Transferase</keyword>
<dbReference type="SUPFAM" id="SSF47384">
    <property type="entry name" value="Homodimeric domain of signal transducing histidine kinase"/>
    <property type="match status" value="1"/>
</dbReference>
<keyword evidence="7" id="KW-1133">Transmembrane helix</keyword>
<reference evidence="10" key="1">
    <citation type="journal article" date="2016" name="Front. Microbiol.">
        <title>Genome Sequence of the Piezophilic, Mesophilic Sulfate-Reducing Bacterium Desulfovibrio indicus J2T.</title>
        <authorList>
            <person name="Cao J."/>
            <person name="Maignien L."/>
            <person name="Shao Z."/>
            <person name="Alain K."/>
            <person name="Jebbar M."/>
        </authorList>
    </citation>
    <scope>NUCLEOTIDE SEQUENCE</scope>
    <source>
        <strain evidence="10">JCM 32048</strain>
    </source>
</reference>
<evidence type="ECO:0000256" key="5">
    <source>
        <dbReference type="ARBA" id="ARBA00022777"/>
    </source>
</evidence>
<dbReference type="InterPro" id="IPR005467">
    <property type="entry name" value="His_kinase_dom"/>
</dbReference>
<dbReference type="InterPro" id="IPR036890">
    <property type="entry name" value="HATPase_C_sf"/>
</dbReference>
<comment type="catalytic activity">
    <reaction evidence="1">
        <text>ATP + protein L-histidine = ADP + protein N-phospho-L-histidine.</text>
        <dbReference type="EC" id="2.7.13.3"/>
    </reaction>
</comment>
<dbReference type="InterPro" id="IPR001789">
    <property type="entry name" value="Sig_transdc_resp-reg_receiver"/>
</dbReference>
<keyword evidence="3 6" id="KW-0597">Phosphoprotein</keyword>
<dbReference type="CDD" id="cd00082">
    <property type="entry name" value="HisKA"/>
    <property type="match status" value="1"/>
</dbReference>
<dbReference type="PANTHER" id="PTHR43047:SF64">
    <property type="entry name" value="HISTIDINE KINASE CONTAINING CHEY-HOMOLOGOUS RECEIVER DOMAIN AND PAS DOMAIN-RELATED"/>
    <property type="match status" value="1"/>
</dbReference>
<feature type="transmembrane region" description="Helical" evidence="7">
    <location>
        <begin position="72"/>
        <end position="95"/>
    </location>
</feature>
<keyword evidence="11" id="KW-1185">Reference proteome</keyword>
<feature type="modified residue" description="4-aspartylphosphate" evidence="6">
    <location>
        <position position="968"/>
    </location>
</feature>
<proteinExistence type="predicted"/>